<organism evidence="1 2">
    <name type="scientific">Cytospora mali</name>
    <name type="common">Apple Valsa canker fungus</name>
    <name type="synonym">Valsa mali</name>
    <dbReference type="NCBI Taxonomy" id="578113"/>
    <lineage>
        <taxon>Eukaryota</taxon>
        <taxon>Fungi</taxon>
        <taxon>Dikarya</taxon>
        <taxon>Ascomycota</taxon>
        <taxon>Pezizomycotina</taxon>
        <taxon>Sordariomycetes</taxon>
        <taxon>Sordariomycetidae</taxon>
        <taxon>Diaporthales</taxon>
        <taxon>Cytosporaceae</taxon>
        <taxon>Cytospora</taxon>
    </lineage>
</organism>
<evidence type="ECO:0000313" key="2">
    <source>
        <dbReference type="Proteomes" id="UP000078576"/>
    </source>
</evidence>
<accession>A0A194V5B5</accession>
<evidence type="ECO:0000313" key="1">
    <source>
        <dbReference type="EMBL" id="KUI59031.1"/>
    </source>
</evidence>
<dbReference type="Gene3D" id="3.10.129.10">
    <property type="entry name" value="Hotdog Thioesterase"/>
    <property type="match status" value="1"/>
</dbReference>
<dbReference type="AlphaFoldDB" id="A0A194V5B5"/>
<protein>
    <submittedName>
        <fullName evidence="1">Uncharacterized protein</fullName>
    </submittedName>
</protein>
<dbReference type="STRING" id="694573.A0A194V5B5"/>
<proteinExistence type="predicted"/>
<keyword evidence="2" id="KW-1185">Reference proteome</keyword>
<reference evidence="2" key="1">
    <citation type="submission" date="2014-12" db="EMBL/GenBank/DDBJ databases">
        <title>Genome Sequence of Valsa Canker Pathogens Uncovers a Specific Adaption of Colonization on Woody Bark.</title>
        <authorList>
            <person name="Yin Z."/>
            <person name="Liu H."/>
            <person name="Gao X."/>
            <person name="Li Z."/>
            <person name="Song N."/>
            <person name="Ke X."/>
            <person name="Dai Q."/>
            <person name="Wu Y."/>
            <person name="Sun Y."/>
            <person name="Xu J.-R."/>
            <person name="Kang Z.K."/>
            <person name="Wang L."/>
            <person name="Huang L."/>
        </authorList>
    </citation>
    <scope>NUCLEOTIDE SEQUENCE [LARGE SCALE GENOMIC DNA]</scope>
    <source>
        <strain evidence="2">SXYL134</strain>
    </source>
</reference>
<dbReference type="SUPFAM" id="SSF54637">
    <property type="entry name" value="Thioesterase/thiol ester dehydrase-isomerase"/>
    <property type="match status" value="1"/>
</dbReference>
<name>A0A194V5B5_CYTMA</name>
<dbReference type="InterPro" id="IPR029069">
    <property type="entry name" value="HotDog_dom_sf"/>
</dbReference>
<dbReference type="Proteomes" id="UP000078576">
    <property type="component" value="Unassembled WGS sequence"/>
</dbReference>
<dbReference type="OrthoDB" id="2420454at2759"/>
<sequence length="109" mass="12593">MESFDKLKTRRRSDYYFILEYRTRWADNDHSVSFPAIAELAMRVNKLGKSSVTYELALFEKEVDEVKSVGELVHVFVDRATGRPSTKGMNETMRCGLERILVGAYHSKL</sequence>
<dbReference type="EMBL" id="KN714723">
    <property type="protein sequence ID" value="KUI59031.1"/>
    <property type="molecule type" value="Genomic_DNA"/>
</dbReference>
<gene>
    <name evidence="1" type="ORF">VP1G_11150</name>
</gene>